<dbReference type="Proteomes" id="UP000265619">
    <property type="component" value="Unassembled WGS sequence"/>
</dbReference>
<sequence length="85" mass="9423">MDGEAFTYAGRSGPWVCTISRTYLDGGVLYAVADIACRGEQRCKIALSLGRTPDPDSIEIVKAKCLEWIEQAEARLDAEEPMTRR</sequence>
<dbReference type="EMBL" id="QXMN01000022">
    <property type="protein sequence ID" value="RIX77895.1"/>
    <property type="molecule type" value="Genomic_DNA"/>
</dbReference>
<gene>
    <name evidence="1" type="ORF">D3H34_17640</name>
</gene>
<accession>A0A9X8D3M2</accession>
<evidence type="ECO:0000313" key="1">
    <source>
        <dbReference type="EMBL" id="RIX77895.1"/>
    </source>
</evidence>
<dbReference type="AlphaFoldDB" id="A0A9X8D3M2"/>
<protein>
    <submittedName>
        <fullName evidence="1">Uncharacterized protein</fullName>
    </submittedName>
</protein>
<evidence type="ECO:0000313" key="2">
    <source>
        <dbReference type="Proteomes" id="UP000265619"/>
    </source>
</evidence>
<name>A0A9X8D3M2_9BURK</name>
<reference evidence="1 2" key="1">
    <citation type="submission" date="2018-09" db="EMBL/GenBank/DDBJ databases">
        <title>Acidovorax cavernicola nov. sp. isolated from Gruta de las Maravillas (Aracena, Spain).</title>
        <authorList>
            <person name="Jurado V."/>
            <person name="Gutierrez-Patricio S."/>
            <person name="Gonzalez-Pimentel J.L."/>
            <person name="Miller A.Z."/>
            <person name="Laiz L."/>
            <person name="Saiz-Jimenez C."/>
        </authorList>
    </citation>
    <scope>NUCLEOTIDE SEQUENCE [LARGE SCALE GENOMIC DNA]</scope>
    <source>
        <strain evidence="1 2">1011MAR4D40.2</strain>
    </source>
</reference>
<keyword evidence="2" id="KW-1185">Reference proteome</keyword>
<comment type="caution">
    <text evidence="1">The sequence shown here is derived from an EMBL/GenBank/DDBJ whole genome shotgun (WGS) entry which is preliminary data.</text>
</comment>
<organism evidence="1 2">
    <name type="scientific">Acidovorax cavernicola</name>
    <dbReference type="NCBI Taxonomy" id="1675792"/>
    <lineage>
        <taxon>Bacteria</taxon>
        <taxon>Pseudomonadati</taxon>
        <taxon>Pseudomonadota</taxon>
        <taxon>Betaproteobacteria</taxon>
        <taxon>Burkholderiales</taxon>
        <taxon>Comamonadaceae</taxon>
        <taxon>Acidovorax</taxon>
    </lineage>
</organism>
<proteinExistence type="predicted"/>